<feature type="compositionally biased region" description="Basic residues" evidence="1">
    <location>
        <begin position="27"/>
        <end position="38"/>
    </location>
</feature>
<feature type="non-terminal residue" evidence="2">
    <location>
        <position position="1"/>
    </location>
</feature>
<evidence type="ECO:0000313" key="2">
    <source>
        <dbReference type="EMBL" id="ETO04034.1"/>
    </source>
</evidence>
<dbReference type="EMBL" id="ASPP01030723">
    <property type="protein sequence ID" value="ETO04034.1"/>
    <property type="molecule type" value="Genomic_DNA"/>
</dbReference>
<sequence length="92" mass="11017">AIEILLLQKKKKQNVQQTKKNDGSSKMKVKNGTKRSKDHIPKKFNINNWILFSFEEINNKISFQKIIFYLIFKKHTLHNDDNTFVYYLNTVK</sequence>
<organism evidence="2 3">
    <name type="scientific">Reticulomyxa filosa</name>
    <dbReference type="NCBI Taxonomy" id="46433"/>
    <lineage>
        <taxon>Eukaryota</taxon>
        <taxon>Sar</taxon>
        <taxon>Rhizaria</taxon>
        <taxon>Retaria</taxon>
        <taxon>Foraminifera</taxon>
        <taxon>Monothalamids</taxon>
        <taxon>Reticulomyxidae</taxon>
        <taxon>Reticulomyxa</taxon>
    </lineage>
</organism>
<protein>
    <submittedName>
        <fullName evidence="2">Uncharacterized protein</fullName>
    </submittedName>
</protein>
<gene>
    <name evidence="2" type="ORF">RFI_33368</name>
</gene>
<evidence type="ECO:0000256" key="1">
    <source>
        <dbReference type="SAM" id="MobiDB-lite"/>
    </source>
</evidence>
<dbReference type="Proteomes" id="UP000023152">
    <property type="component" value="Unassembled WGS sequence"/>
</dbReference>
<feature type="region of interest" description="Disordered" evidence="1">
    <location>
        <begin position="13"/>
        <end position="38"/>
    </location>
</feature>
<dbReference type="AlphaFoldDB" id="X6LQY7"/>
<feature type="non-terminal residue" evidence="2">
    <location>
        <position position="92"/>
    </location>
</feature>
<reference evidence="2 3" key="1">
    <citation type="journal article" date="2013" name="Curr. Biol.">
        <title>The Genome of the Foraminiferan Reticulomyxa filosa.</title>
        <authorList>
            <person name="Glockner G."/>
            <person name="Hulsmann N."/>
            <person name="Schleicher M."/>
            <person name="Noegel A.A."/>
            <person name="Eichinger L."/>
            <person name="Gallinger C."/>
            <person name="Pawlowski J."/>
            <person name="Sierra R."/>
            <person name="Euteneuer U."/>
            <person name="Pillet L."/>
            <person name="Moustafa A."/>
            <person name="Platzer M."/>
            <person name="Groth M."/>
            <person name="Szafranski K."/>
            <person name="Schliwa M."/>
        </authorList>
    </citation>
    <scope>NUCLEOTIDE SEQUENCE [LARGE SCALE GENOMIC DNA]</scope>
</reference>
<comment type="caution">
    <text evidence="2">The sequence shown here is derived from an EMBL/GenBank/DDBJ whole genome shotgun (WGS) entry which is preliminary data.</text>
</comment>
<accession>X6LQY7</accession>
<proteinExistence type="predicted"/>
<name>X6LQY7_RETFI</name>
<evidence type="ECO:0000313" key="3">
    <source>
        <dbReference type="Proteomes" id="UP000023152"/>
    </source>
</evidence>
<keyword evidence="3" id="KW-1185">Reference proteome</keyword>